<name>A0A0N4WED2_HAEPC</name>
<dbReference type="WBParaSite" id="HPLM_0000899201-mRNA-1">
    <property type="protein sequence ID" value="HPLM_0000899201-mRNA-1"/>
    <property type="gene ID" value="HPLM_0000899201"/>
</dbReference>
<organism evidence="1">
    <name type="scientific">Haemonchus placei</name>
    <name type="common">Barber's pole worm</name>
    <dbReference type="NCBI Taxonomy" id="6290"/>
    <lineage>
        <taxon>Eukaryota</taxon>
        <taxon>Metazoa</taxon>
        <taxon>Ecdysozoa</taxon>
        <taxon>Nematoda</taxon>
        <taxon>Chromadorea</taxon>
        <taxon>Rhabditida</taxon>
        <taxon>Rhabditina</taxon>
        <taxon>Rhabditomorpha</taxon>
        <taxon>Strongyloidea</taxon>
        <taxon>Trichostrongylidae</taxon>
        <taxon>Haemonchus</taxon>
    </lineage>
</organism>
<accession>A0A0N4WED2</accession>
<dbReference type="AlphaFoldDB" id="A0A0N4WED2"/>
<evidence type="ECO:0000313" key="1">
    <source>
        <dbReference type="WBParaSite" id="HPLM_0000899201-mRNA-1"/>
    </source>
</evidence>
<reference evidence="1" key="1">
    <citation type="submission" date="2017-02" db="UniProtKB">
        <authorList>
            <consortium name="WormBaseParasite"/>
        </authorList>
    </citation>
    <scope>IDENTIFICATION</scope>
</reference>
<sequence>LITIRWGLFFLRIDQTSTYTSGISAILSQMEEFSVFPPTQVFAPRTLDFFFKEPIVLDFSGWVGIDDQFR</sequence>
<proteinExistence type="predicted"/>
<protein>
    <submittedName>
        <fullName evidence="1">Cytochrome P450</fullName>
    </submittedName>
</protein>